<sequence>MISFHQLREAILAVQERPTTLIGGAWTPAKRKELLEAPHLAGLLKEIHEEAERARREPVPLLSFADFQAFHSSGTRKEFEKPYFERRGRLLALALTMALDNSDTYKMTLENLIWEICNEYAWAVPAHLPDTIEKVPTAHVPPNRYVDLFAAETAHALAEVLYLVGNRLNDWVTIRVKQEIEHRVFQPVFESAHHFIWTSKTNNWSAVCSGAVGMAALLLIDDRERLAGMQDRVVSAMESFLAGYGNDGCCPEGLGYWRYGFGYFVYWVEMLYEFTNGTIDLLNQDKIKRIAEFPAAVSLSDSSCINYSDCRPTFRPATGLISRLCRRLGIAPPKMTCVPSFHEDHCYRWPFTFRNMMWTETQWLHAPGAEGTFYFASTDWLVDKRETSKGLLAFSAKGGHNNEPHNHNDLGHFMIHIAGDTLLADLGMGVYTREYFGKERYDHLHASSGGHSVPIINGEQQAAGETHRAIVTRNEMDHGSVRFELDLTHAYRPEARIHLFHRSFEWKVCQEEASAELTLTDHFVFNEGTVESERSITEHFISFHKPDISGGEVTWSGEKGNVVLRFEPLELSAHVENVEIPSRDTHPLTVYRLYLHAGQLAQTYTCRLVLSCCCIH</sequence>
<dbReference type="SUPFAM" id="SSF48230">
    <property type="entry name" value="Chondroitin AC/alginate lyase"/>
    <property type="match status" value="1"/>
</dbReference>
<proteinExistence type="predicted"/>
<dbReference type="PANTHER" id="PTHR38045:SF1">
    <property type="entry name" value="HEPARINASE II_III-LIKE PROTEIN"/>
    <property type="match status" value="1"/>
</dbReference>
<organism evidence="1 2">
    <name type="scientific">Paenibacillus allorhizoplanae</name>
    <dbReference type="NCBI Taxonomy" id="2905648"/>
    <lineage>
        <taxon>Bacteria</taxon>
        <taxon>Bacillati</taxon>
        <taxon>Bacillota</taxon>
        <taxon>Bacilli</taxon>
        <taxon>Bacillales</taxon>
        <taxon>Paenibacillaceae</taxon>
        <taxon>Paenibacillus</taxon>
    </lineage>
</organism>
<evidence type="ECO:0008006" key="3">
    <source>
        <dbReference type="Google" id="ProtNLM"/>
    </source>
</evidence>
<reference evidence="1" key="1">
    <citation type="submission" date="2022-01" db="EMBL/GenBank/DDBJ databases">
        <authorList>
            <person name="Criscuolo A."/>
        </authorList>
    </citation>
    <scope>NUCLEOTIDE SEQUENCE</scope>
    <source>
        <strain evidence="1">CIP111891</strain>
    </source>
</reference>
<dbReference type="PANTHER" id="PTHR38045">
    <property type="entry name" value="CHROMOSOME 1, WHOLE GENOME SHOTGUN SEQUENCE"/>
    <property type="match status" value="1"/>
</dbReference>
<dbReference type="Gene3D" id="2.70.98.70">
    <property type="match status" value="1"/>
</dbReference>
<comment type="caution">
    <text evidence="1">The sequence shown here is derived from an EMBL/GenBank/DDBJ whole genome shotgun (WGS) entry which is preliminary data.</text>
</comment>
<evidence type="ECO:0000313" key="1">
    <source>
        <dbReference type="EMBL" id="CAH1225626.1"/>
    </source>
</evidence>
<dbReference type="RefSeq" id="WP_236291953.1">
    <property type="nucleotide sequence ID" value="NZ_CAKMMW010000025.1"/>
</dbReference>
<gene>
    <name evidence="1" type="ORF">PAECIP111891_05839</name>
</gene>
<dbReference type="Gene3D" id="1.50.10.100">
    <property type="entry name" value="Chondroitin AC/alginate lyase"/>
    <property type="match status" value="1"/>
</dbReference>
<accession>A0ABM9CVE5</accession>
<dbReference type="EMBL" id="CAKMMW010000025">
    <property type="protein sequence ID" value="CAH1225626.1"/>
    <property type="molecule type" value="Genomic_DNA"/>
</dbReference>
<dbReference type="Proteomes" id="UP000838821">
    <property type="component" value="Unassembled WGS sequence"/>
</dbReference>
<name>A0ABM9CVE5_9BACL</name>
<keyword evidence="2" id="KW-1185">Reference proteome</keyword>
<evidence type="ECO:0000313" key="2">
    <source>
        <dbReference type="Proteomes" id="UP000838821"/>
    </source>
</evidence>
<dbReference type="InterPro" id="IPR008929">
    <property type="entry name" value="Chondroitin_lyas"/>
</dbReference>
<protein>
    <recommendedName>
        <fullName evidence="3">Heparinase</fullName>
    </recommendedName>
</protein>